<dbReference type="Gene3D" id="3.40.190.10">
    <property type="entry name" value="Periplasmic binding protein-like II"/>
    <property type="match status" value="1"/>
</dbReference>
<dbReference type="InterPro" id="IPR000914">
    <property type="entry name" value="SBP_5_dom"/>
</dbReference>
<evidence type="ECO:0000256" key="3">
    <source>
        <dbReference type="ARBA" id="ARBA00022729"/>
    </source>
</evidence>
<feature type="chain" id="PRO_5043504858" evidence="4">
    <location>
        <begin position="23"/>
        <end position="600"/>
    </location>
</feature>
<dbReference type="PANTHER" id="PTHR30290:SF9">
    <property type="entry name" value="OLIGOPEPTIDE-BINDING PROTEIN APPA"/>
    <property type="match status" value="1"/>
</dbReference>
<evidence type="ECO:0000256" key="1">
    <source>
        <dbReference type="ARBA" id="ARBA00005695"/>
    </source>
</evidence>
<proteinExistence type="inferred from homology"/>
<dbReference type="SUPFAM" id="SSF53850">
    <property type="entry name" value="Periplasmic binding protein-like II"/>
    <property type="match status" value="1"/>
</dbReference>
<dbReference type="GO" id="GO:0042597">
    <property type="term" value="C:periplasmic space"/>
    <property type="evidence" value="ECO:0007669"/>
    <property type="project" value="UniProtKB-ARBA"/>
</dbReference>
<dbReference type="RefSeq" id="WP_317697962.1">
    <property type="nucleotide sequence ID" value="NZ_AP026801.1"/>
</dbReference>
<dbReference type="Pfam" id="PF00496">
    <property type="entry name" value="SBP_bac_5"/>
    <property type="match status" value="1"/>
</dbReference>
<feature type="domain" description="Solute-binding protein family 5" evidence="5">
    <location>
        <begin position="118"/>
        <end position="512"/>
    </location>
</feature>
<dbReference type="EMBL" id="AP026801">
    <property type="protein sequence ID" value="BDR56102.1"/>
    <property type="molecule type" value="Genomic_DNA"/>
</dbReference>
<dbReference type="PANTHER" id="PTHR30290">
    <property type="entry name" value="PERIPLASMIC BINDING COMPONENT OF ABC TRANSPORTER"/>
    <property type="match status" value="1"/>
</dbReference>
<evidence type="ECO:0000256" key="2">
    <source>
        <dbReference type="ARBA" id="ARBA00022448"/>
    </source>
</evidence>
<dbReference type="GO" id="GO:1904680">
    <property type="term" value="F:peptide transmembrane transporter activity"/>
    <property type="evidence" value="ECO:0007669"/>
    <property type="project" value="TreeGrafter"/>
</dbReference>
<protein>
    <submittedName>
        <fullName evidence="6">Peptide ABC transporter substrate-binding protein</fullName>
    </submittedName>
</protein>
<keyword evidence="2" id="KW-0813">Transport</keyword>
<reference evidence="6 7" key="1">
    <citation type="journal article" date="2023" name="Microbiol. Spectr.">
        <title>Symbiosis of Carpenter Bees with Uncharacterized Lactic Acid Bacteria Showing NAD Auxotrophy.</title>
        <authorList>
            <person name="Kawasaki S."/>
            <person name="Ozawa K."/>
            <person name="Mori T."/>
            <person name="Yamamoto A."/>
            <person name="Ito M."/>
            <person name="Ohkuma M."/>
            <person name="Sakamoto M."/>
            <person name="Matsutani M."/>
        </authorList>
    </citation>
    <scope>NUCLEOTIDE SEQUENCE [LARGE SCALE GENOMIC DNA]</scope>
    <source>
        <strain evidence="6 7">KimC2</strain>
    </source>
</reference>
<feature type="signal peptide" evidence="4">
    <location>
        <begin position="1"/>
        <end position="22"/>
    </location>
</feature>
<dbReference type="Gene3D" id="3.10.105.10">
    <property type="entry name" value="Dipeptide-binding Protein, Domain 3"/>
    <property type="match status" value="1"/>
</dbReference>
<evidence type="ECO:0000313" key="6">
    <source>
        <dbReference type="EMBL" id="BDR56102.1"/>
    </source>
</evidence>
<gene>
    <name evidence="6" type="primary">oppA</name>
    <name evidence="6" type="ORF">KIMC2_06640</name>
</gene>
<organism evidence="6 7">
    <name type="scientific">Xylocopilactobacillus apis</name>
    <dbReference type="NCBI Taxonomy" id="2932183"/>
    <lineage>
        <taxon>Bacteria</taxon>
        <taxon>Bacillati</taxon>
        <taxon>Bacillota</taxon>
        <taxon>Bacilli</taxon>
        <taxon>Lactobacillales</taxon>
        <taxon>Lactobacillaceae</taxon>
        <taxon>Xylocopilactobacillus</taxon>
    </lineage>
</organism>
<dbReference type="PIRSF" id="PIRSF002741">
    <property type="entry name" value="MppA"/>
    <property type="match status" value="1"/>
</dbReference>
<sequence>MIKFKKALTTGITLLATTMLVACGSSSSSSSSSSTDSSKNDAAKSSLKFKTATKKGNTMGGTLNVAEINDTPFTALWLPEIQTSAIDADIMRWSYEPLFKTDEHFNFVDGGPADIKLDNKAKTATITLNPKLKWSDGEKVVAKDIEYPYEMVANKDTITERYNDQYENIEGVKEYHEGKAKTISGITYPNGENGDSVVLHFKEMKPGMDVSGNGWFWENAEPYHYLKDVAFKDLKSSKKNNTNPVFYGPYKVDNIVSGQSVTFVPNKYYYQGTPHLKKVTVSIVSPATLAQQIKAHKYDLIDVKSSVWDNVKNTKGYDFLGVKPLEYSYMAFRVGKFDKDKGTIVQDPNAKMGNEKLRQAMAYAMNVDQVVEKFSHGLGYRDTTLVPTGFGEFHDSKAKGFPYNPTKAKKLLDEAGYKMGKDGYRTDPKGKKLVITLSAMSGKPEQQSIMDNYIQKWKDVGLHVKLMNGKLTEFNSFYDNLTKDAKGFDIFMAAWSLSTEPSNAATMWSANQPMNYGRFNSAKNNQLIKDVQSEKSITDHDYFVNAMIKWQDNMNKEAYIIPIDRAYKVTALNSKVENYSQKLADQQNATMNYYKIGISK</sequence>
<dbReference type="Proteomes" id="UP001321804">
    <property type="component" value="Chromosome"/>
</dbReference>
<keyword evidence="7" id="KW-1185">Reference proteome</keyword>
<comment type="similarity">
    <text evidence="1">Belongs to the bacterial solute-binding protein 5 family.</text>
</comment>
<dbReference type="GO" id="GO:0015833">
    <property type="term" value="P:peptide transport"/>
    <property type="evidence" value="ECO:0007669"/>
    <property type="project" value="TreeGrafter"/>
</dbReference>
<dbReference type="GO" id="GO:0043190">
    <property type="term" value="C:ATP-binding cassette (ABC) transporter complex"/>
    <property type="evidence" value="ECO:0007669"/>
    <property type="project" value="InterPro"/>
</dbReference>
<evidence type="ECO:0000313" key="7">
    <source>
        <dbReference type="Proteomes" id="UP001321804"/>
    </source>
</evidence>
<dbReference type="InterPro" id="IPR039424">
    <property type="entry name" value="SBP_5"/>
</dbReference>
<dbReference type="AlphaFoldDB" id="A0AAU9D5L1"/>
<evidence type="ECO:0000259" key="5">
    <source>
        <dbReference type="Pfam" id="PF00496"/>
    </source>
</evidence>
<dbReference type="CDD" id="cd08510">
    <property type="entry name" value="PBP2_Lactococcal_OppA_like"/>
    <property type="match status" value="1"/>
</dbReference>
<name>A0AAU9D5L1_9LACO</name>
<dbReference type="PROSITE" id="PS51257">
    <property type="entry name" value="PROKAR_LIPOPROTEIN"/>
    <property type="match status" value="1"/>
</dbReference>
<evidence type="ECO:0000256" key="4">
    <source>
        <dbReference type="SAM" id="SignalP"/>
    </source>
</evidence>
<dbReference type="InterPro" id="IPR030678">
    <property type="entry name" value="Peptide/Ni-bd"/>
</dbReference>
<dbReference type="KEGG" id="xak:KIMC2_06640"/>
<keyword evidence="3 4" id="KW-0732">Signal</keyword>
<accession>A0AAU9D5L1</accession>